<gene>
    <name evidence="1" type="ORF">GCM10025780_22820</name>
</gene>
<proteinExistence type="predicted"/>
<dbReference type="RefSeq" id="WP_345376004.1">
    <property type="nucleotide sequence ID" value="NZ_BAABLM010000004.1"/>
</dbReference>
<dbReference type="GO" id="GO:0016874">
    <property type="term" value="F:ligase activity"/>
    <property type="evidence" value="ECO:0007669"/>
    <property type="project" value="UniProtKB-KW"/>
</dbReference>
<dbReference type="InterPro" id="IPR009097">
    <property type="entry name" value="Cyclic_Pdiesterase"/>
</dbReference>
<dbReference type="SUPFAM" id="SSF55144">
    <property type="entry name" value="LigT-like"/>
    <property type="match status" value="1"/>
</dbReference>
<evidence type="ECO:0000313" key="1">
    <source>
        <dbReference type="EMBL" id="GAA4677507.1"/>
    </source>
</evidence>
<name>A0ABP8W0S0_9MICO</name>
<organism evidence="1 2">
    <name type="scientific">Frondihabitans cladoniiphilus</name>
    <dbReference type="NCBI Taxonomy" id="715785"/>
    <lineage>
        <taxon>Bacteria</taxon>
        <taxon>Bacillati</taxon>
        <taxon>Actinomycetota</taxon>
        <taxon>Actinomycetes</taxon>
        <taxon>Micrococcales</taxon>
        <taxon>Microbacteriaceae</taxon>
        <taxon>Frondihabitans</taxon>
    </lineage>
</organism>
<reference evidence="2" key="1">
    <citation type="journal article" date="2019" name="Int. J. Syst. Evol. Microbiol.">
        <title>The Global Catalogue of Microorganisms (GCM) 10K type strain sequencing project: providing services to taxonomists for standard genome sequencing and annotation.</title>
        <authorList>
            <consortium name="The Broad Institute Genomics Platform"/>
            <consortium name="The Broad Institute Genome Sequencing Center for Infectious Disease"/>
            <person name="Wu L."/>
            <person name="Ma J."/>
        </authorList>
    </citation>
    <scope>NUCLEOTIDE SEQUENCE [LARGE SCALE GENOMIC DNA]</scope>
    <source>
        <strain evidence="2">JCM 18956</strain>
    </source>
</reference>
<evidence type="ECO:0000313" key="2">
    <source>
        <dbReference type="Proteomes" id="UP001501295"/>
    </source>
</evidence>
<comment type="caution">
    <text evidence="1">The sequence shown here is derived from an EMBL/GenBank/DDBJ whole genome shotgun (WGS) entry which is preliminary data.</text>
</comment>
<keyword evidence="1" id="KW-0436">Ligase</keyword>
<sequence length="181" mass="19101">MHSLELLLDPATDRGVRDDWQALLDAGLPSQGRHQGASNAPHVTLLARPSLDDSNDTELGRALTDLPLPARLGGLVVFGRPPRGLVLARLVVVTPGILRLHAVVHEIVGDAGPDAPKESTEAWDAPHTRPGHWTPHVTLASGLSPAQLADALPLLGPADLEGAFVAGRRWDSTQKLVIALG</sequence>
<keyword evidence="2" id="KW-1185">Reference proteome</keyword>
<dbReference type="Proteomes" id="UP001501295">
    <property type="component" value="Unassembled WGS sequence"/>
</dbReference>
<protein>
    <submittedName>
        <fullName evidence="1">2'-5' RNA ligase family protein</fullName>
    </submittedName>
</protein>
<accession>A0ABP8W0S0</accession>
<dbReference type="EMBL" id="BAABLM010000004">
    <property type="protein sequence ID" value="GAA4677507.1"/>
    <property type="molecule type" value="Genomic_DNA"/>
</dbReference>
<dbReference type="Gene3D" id="3.90.1140.10">
    <property type="entry name" value="Cyclic phosphodiesterase"/>
    <property type="match status" value="1"/>
</dbReference>
<dbReference type="Pfam" id="PF13563">
    <property type="entry name" value="2_5_RNA_ligase2"/>
    <property type="match status" value="1"/>
</dbReference>